<dbReference type="AlphaFoldDB" id="A0A369JSX8"/>
<evidence type="ECO:0000256" key="7">
    <source>
        <dbReference type="SAM" id="Phobius"/>
    </source>
</evidence>
<dbReference type="InterPro" id="IPR036837">
    <property type="entry name" value="Cation_efflux_CTD_sf"/>
</dbReference>
<feature type="transmembrane region" description="Helical" evidence="7">
    <location>
        <begin position="265"/>
        <end position="283"/>
    </location>
</feature>
<name>A0A369JSX8_HYPMA</name>
<comment type="caution">
    <text evidence="10">The sequence shown here is derived from an EMBL/GenBank/DDBJ whole genome shotgun (WGS) entry which is preliminary data.</text>
</comment>
<dbReference type="PANTHER" id="PTHR43840:SF15">
    <property type="entry name" value="MITOCHONDRIAL METAL TRANSPORTER 1-RELATED"/>
    <property type="match status" value="1"/>
</dbReference>
<feature type="region of interest" description="Disordered" evidence="6">
    <location>
        <begin position="1"/>
        <end position="68"/>
    </location>
</feature>
<organism evidence="10 11">
    <name type="scientific">Hypsizygus marmoreus</name>
    <name type="common">White beech mushroom</name>
    <name type="synonym">Agaricus marmoreus</name>
    <dbReference type="NCBI Taxonomy" id="39966"/>
    <lineage>
        <taxon>Eukaryota</taxon>
        <taxon>Fungi</taxon>
        <taxon>Dikarya</taxon>
        <taxon>Basidiomycota</taxon>
        <taxon>Agaricomycotina</taxon>
        <taxon>Agaricomycetes</taxon>
        <taxon>Agaricomycetidae</taxon>
        <taxon>Agaricales</taxon>
        <taxon>Tricholomatineae</taxon>
        <taxon>Lyophyllaceae</taxon>
        <taxon>Hypsizygus</taxon>
    </lineage>
</organism>
<dbReference type="EMBL" id="LUEZ02000041">
    <property type="protein sequence ID" value="RDB25421.1"/>
    <property type="molecule type" value="Genomic_DNA"/>
</dbReference>
<dbReference type="GO" id="GO:0030003">
    <property type="term" value="P:intracellular monoatomic cation homeostasis"/>
    <property type="evidence" value="ECO:0007669"/>
    <property type="project" value="UniProtKB-ARBA"/>
</dbReference>
<protein>
    <submittedName>
        <fullName evidence="10">Mitochondrial metal transporter 2</fullName>
    </submittedName>
</protein>
<dbReference type="Gene3D" id="1.20.1510.10">
    <property type="entry name" value="Cation efflux protein transmembrane domain"/>
    <property type="match status" value="1"/>
</dbReference>
<evidence type="ECO:0000313" key="11">
    <source>
        <dbReference type="Proteomes" id="UP000076154"/>
    </source>
</evidence>
<dbReference type="GO" id="GO:0098771">
    <property type="term" value="P:inorganic ion homeostasis"/>
    <property type="evidence" value="ECO:0007669"/>
    <property type="project" value="UniProtKB-ARBA"/>
</dbReference>
<evidence type="ECO:0000259" key="8">
    <source>
        <dbReference type="Pfam" id="PF01545"/>
    </source>
</evidence>
<evidence type="ECO:0000256" key="2">
    <source>
        <dbReference type="ARBA" id="ARBA00022448"/>
    </source>
</evidence>
<reference evidence="10" key="1">
    <citation type="submission" date="2018-04" db="EMBL/GenBank/DDBJ databases">
        <title>Whole genome sequencing of Hypsizygus marmoreus.</title>
        <authorList>
            <person name="Choi I.-G."/>
            <person name="Min B."/>
            <person name="Kim J.-G."/>
            <person name="Kim S."/>
            <person name="Oh Y.-L."/>
            <person name="Kong W.-S."/>
            <person name="Park H."/>
            <person name="Jeong J."/>
            <person name="Song E.-S."/>
        </authorList>
    </citation>
    <scope>NUCLEOTIDE SEQUENCE [LARGE SCALE GENOMIC DNA]</scope>
    <source>
        <strain evidence="10">51987-8</strain>
    </source>
</reference>
<dbReference type="SUPFAM" id="SSF161111">
    <property type="entry name" value="Cation efflux protein transmembrane domain-like"/>
    <property type="match status" value="1"/>
</dbReference>
<accession>A0A369JSX8</accession>
<dbReference type="InterPro" id="IPR027469">
    <property type="entry name" value="Cation_efflux_TMD_sf"/>
</dbReference>
<evidence type="ECO:0000259" key="9">
    <source>
        <dbReference type="Pfam" id="PF16916"/>
    </source>
</evidence>
<evidence type="ECO:0000256" key="3">
    <source>
        <dbReference type="ARBA" id="ARBA00022692"/>
    </source>
</evidence>
<feature type="compositionally biased region" description="Basic and acidic residues" evidence="6">
    <location>
        <begin position="25"/>
        <end position="47"/>
    </location>
</feature>
<dbReference type="Proteomes" id="UP000076154">
    <property type="component" value="Unassembled WGS sequence"/>
</dbReference>
<dbReference type="InterPro" id="IPR002524">
    <property type="entry name" value="Cation_efflux"/>
</dbReference>
<comment type="subcellular location">
    <subcellularLocation>
        <location evidence="1">Membrane</location>
        <topology evidence="1">Multi-pass membrane protein</topology>
    </subcellularLocation>
</comment>
<evidence type="ECO:0000256" key="6">
    <source>
        <dbReference type="SAM" id="MobiDB-lite"/>
    </source>
</evidence>
<keyword evidence="2" id="KW-0813">Transport</keyword>
<dbReference type="STRING" id="39966.A0A369JSX8"/>
<dbReference type="InterPro" id="IPR058533">
    <property type="entry name" value="Cation_efflux_TM"/>
</dbReference>
<dbReference type="GO" id="GO:0008324">
    <property type="term" value="F:monoatomic cation transmembrane transporter activity"/>
    <property type="evidence" value="ECO:0007669"/>
    <property type="project" value="InterPro"/>
</dbReference>
<proteinExistence type="predicted"/>
<dbReference type="InterPro" id="IPR027470">
    <property type="entry name" value="Cation_efflux_CTD"/>
</dbReference>
<feature type="domain" description="Cation efflux protein cytoplasmic" evidence="9">
    <location>
        <begin position="347"/>
        <end position="399"/>
    </location>
</feature>
<dbReference type="OrthoDB" id="435980at2759"/>
<feature type="domain" description="Cation efflux protein transmembrane" evidence="8">
    <location>
        <begin position="88"/>
        <end position="306"/>
    </location>
</feature>
<dbReference type="Pfam" id="PF01545">
    <property type="entry name" value="Cation_efflux"/>
    <property type="match status" value="1"/>
</dbReference>
<evidence type="ECO:0000313" key="10">
    <source>
        <dbReference type="EMBL" id="RDB25421.1"/>
    </source>
</evidence>
<evidence type="ECO:0000256" key="1">
    <source>
        <dbReference type="ARBA" id="ARBA00004141"/>
    </source>
</evidence>
<dbReference type="PANTHER" id="PTHR43840">
    <property type="entry name" value="MITOCHONDRIAL METAL TRANSPORTER 1-RELATED"/>
    <property type="match status" value="1"/>
</dbReference>
<dbReference type="Pfam" id="PF16916">
    <property type="entry name" value="ZT_dimer"/>
    <property type="match status" value="1"/>
</dbReference>
<gene>
    <name evidence="10" type="primary">MMT2</name>
    <name evidence="10" type="ORF">Hypma_007845</name>
</gene>
<sequence>MSKHRTYSTKEPGKGKPVVANGRASAKEPEGTNDHNHDHDDEHETSHSHSHSLFGHSHSNGHEGHSHGTEQIIAALEGQGDRGSRITLVGLVCNIGLTGAKGVAGWYMHSASLLADAGHSLSDLLGDFVTLFCWRLSRKPPSERYPYGFAKIETVGTTIISVLLVGGALGIGFHSYHLLIAALSTSAQTLPSGPLQEVLTTITSAAPSIPVIGHVHVHAVDPNAAWFAAVSVLTKEWLYRITKVVADEEKSPVLLANAIHHRSDAYSSLVAFFAILGTWFFPALPLDPIGGLLVSLVILQQGLGLLGGAWGDLTDAGVSSKTRHAIERTLKPLLPHSTSSAEASALLGIQNLRARRSGSLMFVDLTATVSGSMSVQDASELDAKITRTLKEARKEITEVRVKFRPLDQ</sequence>
<keyword evidence="11" id="KW-1185">Reference proteome</keyword>
<evidence type="ECO:0000256" key="5">
    <source>
        <dbReference type="ARBA" id="ARBA00023136"/>
    </source>
</evidence>
<dbReference type="GO" id="GO:0016020">
    <property type="term" value="C:membrane"/>
    <property type="evidence" value="ECO:0007669"/>
    <property type="project" value="UniProtKB-SubCell"/>
</dbReference>
<feature type="transmembrane region" description="Helical" evidence="7">
    <location>
        <begin position="289"/>
        <end position="313"/>
    </location>
</feature>
<dbReference type="InterPro" id="IPR050291">
    <property type="entry name" value="CDF_Transporter"/>
</dbReference>
<keyword evidence="4 7" id="KW-1133">Transmembrane helix</keyword>
<dbReference type="SUPFAM" id="SSF160240">
    <property type="entry name" value="Cation efflux protein cytoplasmic domain-like"/>
    <property type="match status" value="1"/>
</dbReference>
<dbReference type="InParanoid" id="A0A369JSX8"/>
<keyword evidence="3 7" id="KW-0812">Transmembrane</keyword>
<keyword evidence="5 7" id="KW-0472">Membrane</keyword>
<dbReference type="NCBIfam" id="TIGR01297">
    <property type="entry name" value="CDF"/>
    <property type="match status" value="1"/>
</dbReference>
<dbReference type="FunCoup" id="A0A369JSX8">
    <property type="interactions" value="46"/>
</dbReference>
<dbReference type="Gene3D" id="3.30.70.1350">
    <property type="entry name" value="Cation efflux protein, cytoplasmic domain"/>
    <property type="match status" value="1"/>
</dbReference>
<evidence type="ECO:0000256" key="4">
    <source>
        <dbReference type="ARBA" id="ARBA00022989"/>
    </source>
</evidence>